<sequence>MHEVFWRLHTNYLNVR</sequence>
<reference evidence="1" key="2">
    <citation type="journal article" date="2015" name="Fish Shellfish Immunol.">
        <title>Early steps in the European eel (Anguilla anguilla)-Vibrio vulnificus interaction in the gills: Role of the RtxA13 toxin.</title>
        <authorList>
            <person name="Callol A."/>
            <person name="Pajuelo D."/>
            <person name="Ebbesson L."/>
            <person name="Teles M."/>
            <person name="MacKenzie S."/>
            <person name="Amaro C."/>
        </authorList>
    </citation>
    <scope>NUCLEOTIDE SEQUENCE</scope>
</reference>
<name>A0A0E9TCX6_ANGAN</name>
<organism evidence="1">
    <name type="scientific">Anguilla anguilla</name>
    <name type="common">European freshwater eel</name>
    <name type="synonym">Muraena anguilla</name>
    <dbReference type="NCBI Taxonomy" id="7936"/>
    <lineage>
        <taxon>Eukaryota</taxon>
        <taxon>Metazoa</taxon>
        <taxon>Chordata</taxon>
        <taxon>Craniata</taxon>
        <taxon>Vertebrata</taxon>
        <taxon>Euteleostomi</taxon>
        <taxon>Actinopterygii</taxon>
        <taxon>Neopterygii</taxon>
        <taxon>Teleostei</taxon>
        <taxon>Anguilliformes</taxon>
        <taxon>Anguillidae</taxon>
        <taxon>Anguilla</taxon>
    </lineage>
</organism>
<proteinExistence type="predicted"/>
<dbReference type="EMBL" id="GBXM01057847">
    <property type="protein sequence ID" value="JAH50730.1"/>
    <property type="molecule type" value="Transcribed_RNA"/>
</dbReference>
<accession>A0A0E9TCX6</accession>
<protein>
    <submittedName>
        <fullName evidence="1">Uncharacterized protein</fullName>
    </submittedName>
</protein>
<reference evidence="1" key="1">
    <citation type="submission" date="2014-11" db="EMBL/GenBank/DDBJ databases">
        <authorList>
            <person name="Amaro Gonzalez C."/>
        </authorList>
    </citation>
    <scope>NUCLEOTIDE SEQUENCE</scope>
</reference>
<evidence type="ECO:0000313" key="1">
    <source>
        <dbReference type="EMBL" id="JAH50730.1"/>
    </source>
</evidence>
<dbReference type="AlphaFoldDB" id="A0A0E9TCX6"/>